<dbReference type="InterPro" id="IPR006119">
    <property type="entry name" value="Resolv_N"/>
</dbReference>
<dbReference type="PROSITE" id="PS51736">
    <property type="entry name" value="RECOMBINASES_3"/>
    <property type="match status" value="1"/>
</dbReference>
<evidence type="ECO:0000313" key="3">
    <source>
        <dbReference type="Proteomes" id="UP000034753"/>
    </source>
</evidence>
<name>A0A0G0ZLE1_9BACT</name>
<dbReference type="CDD" id="cd00338">
    <property type="entry name" value="Ser_Recombinase"/>
    <property type="match status" value="1"/>
</dbReference>
<dbReference type="InterPro" id="IPR050639">
    <property type="entry name" value="SSR_resolvase"/>
</dbReference>
<dbReference type="GO" id="GO:0000150">
    <property type="term" value="F:DNA strand exchange activity"/>
    <property type="evidence" value="ECO:0007669"/>
    <property type="project" value="InterPro"/>
</dbReference>
<dbReference type="Proteomes" id="UP000034753">
    <property type="component" value="Unassembled WGS sequence"/>
</dbReference>
<dbReference type="GO" id="GO:0003677">
    <property type="term" value="F:DNA binding"/>
    <property type="evidence" value="ECO:0007669"/>
    <property type="project" value="InterPro"/>
</dbReference>
<organism evidence="2 3">
    <name type="scientific">Candidatus Daviesbacteria bacterium GW2011_GWB1_41_5</name>
    <dbReference type="NCBI Taxonomy" id="1618429"/>
    <lineage>
        <taxon>Bacteria</taxon>
        <taxon>Candidatus Daviesiibacteriota</taxon>
    </lineage>
</organism>
<keyword evidence="2" id="KW-0378">Hydrolase</keyword>
<feature type="domain" description="Resolvase/invertase-type recombinase catalytic" evidence="1">
    <location>
        <begin position="13"/>
        <end position="103"/>
    </location>
</feature>
<gene>
    <name evidence="2" type="ORF">UU67_C0016G0001</name>
</gene>
<dbReference type="AlphaFoldDB" id="A0A0G0ZLE1"/>
<evidence type="ECO:0000259" key="1">
    <source>
        <dbReference type="PROSITE" id="PS51736"/>
    </source>
</evidence>
<keyword evidence="2" id="KW-0547">Nucleotide-binding</keyword>
<dbReference type="InterPro" id="IPR036162">
    <property type="entry name" value="Resolvase-like_N_sf"/>
</dbReference>
<sequence length="103" mass="11591">MQLPDKSPDPEIKFCLYARKSSESDERQAISIDSQVKEMMAIARRDDLTVADIYQESHSAKKCAQRPIFTSLMAEIENGQYTGILTWAPDRLSRNAGDLGQLV</sequence>
<dbReference type="PANTHER" id="PTHR30461">
    <property type="entry name" value="DNA-INVERTASE FROM LAMBDOID PROPHAGE"/>
    <property type="match status" value="1"/>
</dbReference>
<dbReference type="Gene3D" id="3.40.50.1390">
    <property type="entry name" value="Resolvase, N-terminal catalytic domain"/>
    <property type="match status" value="1"/>
</dbReference>
<keyword evidence="2" id="KW-0067">ATP-binding</keyword>
<protein>
    <submittedName>
        <fullName evidence="2">Helicase</fullName>
    </submittedName>
</protein>
<comment type="caution">
    <text evidence="2">The sequence shown here is derived from an EMBL/GenBank/DDBJ whole genome shotgun (WGS) entry which is preliminary data.</text>
</comment>
<proteinExistence type="predicted"/>
<keyword evidence="2" id="KW-0347">Helicase</keyword>
<reference evidence="2 3" key="1">
    <citation type="journal article" date="2015" name="Nature">
        <title>rRNA introns, odd ribosomes, and small enigmatic genomes across a large radiation of phyla.</title>
        <authorList>
            <person name="Brown C.T."/>
            <person name="Hug L.A."/>
            <person name="Thomas B.C."/>
            <person name="Sharon I."/>
            <person name="Castelle C.J."/>
            <person name="Singh A."/>
            <person name="Wilkins M.J."/>
            <person name="Williams K.H."/>
            <person name="Banfield J.F."/>
        </authorList>
    </citation>
    <scope>NUCLEOTIDE SEQUENCE [LARGE SCALE GENOMIC DNA]</scope>
</reference>
<evidence type="ECO:0000313" key="2">
    <source>
        <dbReference type="EMBL" id="KKS13788.1"/>
    </source>
</evidence>
<dbReference type="EMBL" id="LCBN01000016">
    <property type="protein sequence ID" value="KKS13788.1"/>
    <property type="molecule type" value="Genomic_DNA"/>
</dbReference>
<dbReference type="PANTHER" id="PTHR30461:SF23">
    <property type="entry name" value="DNA RECOMBINASE-RELATED"/>
    <property type="match status" value="1"/>
</dbReference>
<dbReference type="GO" id="GO:0004386">
    <property type="term" value="F:helicase activity"/>
    <property type="evidence" value="ECO:0007669"/>
    <property type="project" value="UniProtKB-KW"/>
</dbReference>
<dbReference type="Pfam" id="PF00239">
    <property type="entry name" value="Resolvase"/>
    <property type="match status" value="1"/>
</dbReference>
<accession>A0A0G0ZLE1</accession>
<dbReference type="SUPFAM" id="SSF53041">
    <property type="entry name" value="Resolvase-like"/>
    <property type="match status" value="1"/>
</dbReference>